<proteinExistence type="predicted"/>
<dbReference type="InterPro" id="IPR053738">
    <property type="entry name" value="Lambda_capsid_assembly"/>
</dbReference>
<dbReference type="RefSeq" id="WP_318757208.1">
    <property type="nucleotide sequence ID" value="NZ_JAWUZT010000005.1"/>
</dbReference>
<evidence type="ECO:0000313" key="1">
    <source>
        <dbReference type="EMBL" id="MDW8515117.1"/>
    </source>
</evidence>
<sequence length="328" mass="37011">MPLHLDQFKKPEFLGYVQNVPAAKNYLLRSFLPNKTVNDLDFAYNIYNGKYSKAAKITALNAGAPLRDKQGIDRAFGQLAKIQTSFRLDEKEMFRFNNPRNDAETQEIVDYIYEETDDLVNGVYDVEEWMRARALYHGGFDYSQDGVEIEFEYAIPAGNKMSATVAWNQDGAKPLEDLRAAVKQFRLSNKNQKPVVMHISEAVEADLLRNQQVKLQIRGVNDERLITTSDLQNLFSALGLPPYQIQDDMVDIDDGNGMVSLLPERRIVLLGQNLGFTGVGPTAENSWNPGIYVVTEIQETNPPMQAVFVGETAFPAFQRPHAVAWLDV</sequence>
<dbReference type="InterPro" id="IPR005564">
    <property type="entry name" value="Major_capsid_GpE"/>
</dbReference>
<gene>
    <name evidence="1" type="ORF">RIB56_03150</name>
</gene>
<organism evidence="1 2">
    <name type="scientific">Priestia flexa</name>
    <dbReference type="NCBI Taxonomy" id="86664"/>
    <lineage>
        <taxon>Bacteria</taxon>
        <taxon>Bacillati</taxon>
        <taxon>Bacillota</taxon>
        <taxon>Bacilli</taxon>
        <taxon>Bacillales</taxon>
        <taxon>Bacillaceae</taxon>
        <taxon>Priestia</taxon>
    </lineage>
</organism>
<name>A0ABU4J2A5_9BACI</name>
<comment type="caution">
    <text evidence="1">The sequence shown here is derived from an EMBL/GenBank/DDBJ whole genome shotgun (WGS) entry which is preliminary data.</text>
</comment>
<dbReference type="Proteomes" id="UP001284771">
    <property type="component" value="Unassembled WGS sequence"/>
</dbReference>
<evidence type="ECO:0000313" key="2">
    <source>
        <dbReference type="Proteomes" id="UP001284771"/>
    </source>
</evidence>
<keyword evidence="2" id="KW-1185">Reference proteome</keyword>
<dbReference type="Gene3D" id="3.90.1690.10">
    <property type="entry name" value="phage-related protein like domain"/>
    <property type="match status" value="1"/>
</dbReference>
<accession>A0ABU4J2A5</accession>
<protein>
    <submittedName>
        <fullName evidence="1">Major capsid protein</fullName>
    </submittedName>
</protein>
<dbReference type="Pfam" id="PF03864">
    <property type="entry name" value="Phage_cap_E"/>
    <property type="match status" value="1"/>
</dbReference>
<reference evidence="2" key="1">
    <citation type="submission" date="2023-07" db="EMBL/GenBank/DDBJ databases">
        <title>Draft genomic sequences of Priestia flexa CCM isolated from the soil of an abandoned mine contaminated by free cyanide in the high Andean zone of Tacna, Peru.</title>
        <authorList>
            <person name="Caceda Quiroz C.J."/>
            <person name="Maraza Chooque G.J."/>
            <person name="Fora Quispe G.L."/>
            <person name="Carpio Mamani M."/>
        </authorList>
    </citation>
    <scope>NUCLEOTIDE SEQUENCE [LARGE SCALE GENOMIC DNA]</scope>
    <source>
        <strain evidence="2">CCM</strain>
    </source>
</reference>
<dbReference type="EMBL" id="JAWUZT010000005">
    <property type="protein sequence ID" value="MDW8515117.1"/>
    <property type="molecule type" value="Genomic_DNA"/>
</dbReference>